<sequence length="118" mass="12884">MVYYANMQNGLSPGEVQALDYLRQAVALRTITQSEIAAATGVDQSQVSRILAGRIKRASANVSQLCRFASQVQGVATVDPARNMILMEALRIVWDGTVAHAEAIAQVILSLRHFKESR</sequence>
<dbReference type="Pfam" id="PF12802">
    <property type="entry name" value="MarR_2"/>
    <property type="match status" value="1"/>
</dbReference>
<dbReference type="InterPro" id="IPR010982">
    <property type="entry name" value="Lambda_DNA-bd_dom_sf"/>
</dbReference>
<evidence type="ECO:0000313" key="3">
    <source>
        <dbReference type="Proteomes" id="UP000540929"/>
    </source>
</evidence>
<accession>A0A7Y9WMY1</accession>
<evidence type="ECO:0000259" key="1">
    <source>
        <dbReference type="PROSITE" id="PS50943"/>
    </source>
</evidence>
<dbReference type="Proteomes" id="UP000540929">
    <property type="component" value="Unassembled WGS sequence"/>
</dbReference>
<dbReference type="AlphaFoldDB" id="A0A7Y9WMY1"/>
<dbReference type="GO" id="GO:0003677">
    <property type="term" value="F:DNA binding"/>
    <property type="evidence" value="ECO:0007669"/>
    <property type="project" value="InterPro"/>
</dbReference>
<name>A0A7Y9WMY1_9BURK</name>
<proteinExistence type="predicted"/>
<protein>
    <submittedName>
        <fullName evidence="2">Transcriptional regulator with XRE-family HTH domain</fullName>
    </submittedName>
</protein>
<dbReference type="PROSITE" id="PS50943">
    <property type="entry name" value="HTH_CROC1"/>
    <property type="match status" value="1"/>
</dbReference>
<dbReference type="RefSeq" id="WP_179744268.1">
    <property type="nucleotide sequence ID" value="NZ_JACCAS010000001.1"/>
</dbReference>
<dbReference type="Gene3D" id="1.10.260.40">
    <property type="entry name" value="lambda repressor-like DNA-binding domains"/>
    <property type="match status" value="1"/>
</dbReference>
<comment type="caution">
    <text evidence="2">The sequence shown here is derived from an EMBL/GenBank/DDBJ whole genome shotgun (WGS) entry which is preliminary data.</text>
</comment>
<dbReference type="SUPFAM" id="SSF47413">
    <property type="entry name" value="lambda repressor-like DNA-binding domains"/>
    <property type="match status" value="1"/>
</dbReference>
<dbReference type="EMBL" id="JACCAS010000001">
    <property type="protein sequence ID" value="NYH23832.1"/>
    <property type="molecule type" value="Genomic_DNA"/>
</dbReference>
<feature type="domain" description="HTH cro/C1-type" evidence="1">
    <location>
        <begin position="22"/>
        <end position="62"/>
    </location>
</feature>
<dbReference type="InterPro" id="IPR000835">
    <property type="entry name" value="HTH_MarR-typ"/>
</dbReference>
<gene>
    <name evidence="2" type="ORF">GGD40_003311</name>
</gene>
<dbReference type="CDD" id="cd00093">
    <property type="entry name" value="HTH_XRE"/>
    <property type="match status" value="1"/>
</dbReference>
<dbReference type="InterPro" id="IPR001387">
    <property type="entry name" value="Cro/C1-type_HTH"/>
</dbReference>
<organism evidence="2 3">
    <name type="scientific">Paraburkholderia bryophila</name>
    <dbReference type="NCBI Taxonomy" id="420952"/>
    <lineage>
        <taxon>Bacteria</taxon>
        <taxon>Pseudomonadati</taxon>
        <taxon>Pseudomonadota</taxon>
        <taxon>Betaproteobacteria</taxon>
        <taxon>Burkholderiales</taxon>
        <taxon>Burkholderiaceae</taxon>
        <taxon>Paraburkholderia</taxon>
    </lineage>
</organism>
<evidence type="ECO:0000313" key="2">
    <source>
        <dbReference type="EMBL" id="NYH23832.1"/>
    </source>
</evidence>
<keyword evidence="3" id="KW-1185">Reference proteome</keyword>
<reference evidence="2 3" key="1">
    <citation type="submission" date="2020-07" db="EMBL/GenBank/DDBJ databases">
        <title>Exploring microbial biodiversity for novel pathways involved in the catabolism of aromatic compounds derived from lignin.</title>
        <authorList>
            <person name="Elkins J."/>
        </authorList>
    </citation>
    <scope>NUCLEOTIDE SEQUENCE [LARGE SCALE GENOMIC DNA]</scope>
    <source>
        <strain evidence="2 3">H2C3C</strain>
    </source>
</reference>